<accession>A0AAD8B898</accession>
<name>A0AAD8B898_BIOPF</name>
<evidence type="ECO:0000256" key="1">
    <source>
        <dbReference type="SAM" id="MobiDB-lite"/>
    </source>
</evidence>
<gene>
    <name evidence="2" type="ORF">Bpfe_021983</name>
</gene>
<feature type="region of interest" description="Disordered" evidence="1">
    <location>
        <begin position="17"/>
        <end position="38"/>
    </location>
</feature>
<reference evidence="2" key="2">
    <citation type="submission" date="2023-04" db="EMBL/GenBank/DDBJ databases">
        <authorList>
            <person name="Bu L."/>
            <person name="Lu L."/>
            <person name="Laidemitt M.R."/>
            <person name="Zhang S.M."/>
            <person name="Mutuku M."/>
            <person name="Mkoji G."/>
            <person name="Steinauer M."/>
            <person name="Loker E.S."/>
        </authorList>
    </citation>
    <scope>NUCLEOTIDE SEQUENCE</scope>
    <source>
        <strain evidence="2">KasaAsao</strain>
        <tissue evidence="2">Whole Snail</tissue>
    </source>
</reference>
<proteinExistence type="predicted"/>
<dbReference type="Proteomes" id="UP001233172">
    <property type="component" value="Unassembled WGS sequence"/>
</dbReference>
<evidence type="ECO:0000313" key="2">
    <source>
        <dbReference type="EMBL" id="KAK0048540.1"/>
    </source>
</evidence>
<keyword evidence="3" id="KW-1185">Reference proteome</keyword>
<protein>
    <submittedName>
        <fullName evidence="2">Uncharacterized protein</fullName>
    </submittedName>
</protein>
<sequence length="101" mass="10982">MVKPDKCYVIPLSSSLVPPRSRYKEDQGDPSSSSHIPVKGESLITRLKSQDGPVPTIGVSPHCGILITLLPAYPLNVNGLTTIQVEPQLTPPQKENLGQRR</sequence>
<dbReference type="AlphaFoldDB" id="A0AAD8B898"/>
<dbReference type="EMBL" id="JASAOG010000136">
    <property type="protein sequence ID" value="KAK0048540.1"/>
    <property type="molecule type" value="Genomic_DNA"/>
</dbReference>
<reference evidence="2" key="1">
    <citation type="journal article" date="2023" name="PLoS Negl. Trop. Dis.">
        <title>A genome sequence for Biomphalaria pfeifferi, the major vector snail for the human-infecting parasite Schistosoma mansoni.</title>
        <authorList>
            <person name="Bu L."/>
            <person name="Lu L."/>
            <person name="Laidemitt M.R."/>
            <person name="Zhang S.M."/>
            <person name="Mutuku M."/>
            <person name="Mkoji G."/>
            <person name="Steinauer M."/>
            <person name="Loker E.S."/>
        </authorList>
    </citation>
    <scope>NUCLEOTIDE SEQUENCE</scope>
    <source>
        <strain evidence="2">KasaAsao</strain>
    </source>
</reference>
<evidence type="ECO:0000313" key="3">
    <source>
        <dbReference type="Proteomes" id="UP001233172"/>
    </source>
</evidence>
<comment type="caution">
    <text evidence="2">The sequence shown here is derived from an EMBL/GenBank/DDBJ whole genome shotgun (WGS) entry which is preliminary data.</text>
</comment>
<organism evidence="2 3">
    <name type="scientific">Biomphalaria pfeifferi</name>
    <name type="common">Bloodfluke planorb</name>
    <name type="synonym">Freshwater snail</name>
    <dbReference type="NCBI Taxonomy" id="112525"/>
    <lineage>
        <taxon>Eukaryota</taxon>
        <taxon>Metazoa</taxon>
        <taxon>Spiralia</taxon>
        <taxon>Lophotrochozoa</taxon>
        <taxon>Mollusca</taxon>
        <taxon>Gastropoda</taxon>
        <taxon>Heterobranchia</taxon>
        <taxon>Euthyneura</taxon>
        <taxon>Panpulmonata</taxon>
        <taxon>Hygrophila</taxon>
        <taxon>Lymnaeoidea</taxon>
        <taxon>Planorbidae</taxon>
        <taxon>Biomphalaria</taxon>
    </lineage>
</organism>